<evidence type="ECO:0000313" key="3">
    <source>
        <dbReference type="EMBL" id="CAA0115161.1"/>
    </source>
</evidence>
<keyword evidence="1" id="KW-0479">Metal-binding</keyword>
<dbReference type="SUPFAM" id="SSF51182">
    <property type="entry name" value="RmlC-like cupins"/>
    <property type="match status" value="1"/>
</dbReference>
<dbReference type="AlphaFoldDB" id="A0A5S9QAM0"/>
<dbReference type="GO" id="GO:0046872">
    <property type="term" value="F:metal ion binding"/>
    <property type="evidence" value="ECO:0007669"/>
    <property type="project" value="UniProtKB-KW"/>
</dbReference>
<evidence type="ECO:0000256" key="1">
    <source>
        <dbReference type="ARBA" id="ARBA00022723"/>
    </source>
</evidence>
<dbReference type="InterPro" id="IPR014710">
    <property type="entry name" value="RmlC-like_jellyroll"/>
</dbReference>
<sequence length="159" mass="17189">MTSNIISRAAIEAFAGTEKTHYLNENARRINKSLGDKTGITGFGFHMITVPAGAESTEHHKHYHEDECVFVLEGTGIARIGDDVFDIGPGDFLGFPAGGEAHSLVNNSDKPLACIVVGQRLDHDVADYPNLGKRLYRNPGMAWDLVDIAEVDEPGAGKK</sequence>
<dbReference type="EMBL" id="CACSIO010000023">
    <property type="protein sequence ID" value="CAA0115161.1"/>
    <property type="molecule type" value="Genomic_DNA"/>
</dbReference>
<protein>
    <recommendedName>
        <fullName evidence="2">Cupin type-2 domain-containing protein</fullName>
    </recommendedName>
</protein>
<dbReference type="PANTHER" id="PTHR35848:SF9">
    <property type="entry name" value="SLL1358 PROTEIN"/>
    <property type="match status" value="1"/>
</dbReference>
<dbReference type="OrthoDB" id="116921at2"/>
<gene>
    <name evidence="3" type="ORF">OPDIPICF_01694</name>
</gene>
<feature type="domain" description="Cupin type-2" evidence="2">
    <location>
        <begin position="47"/>
        <end position="117"/>
    </location>
</feature>
<accession>A0A5S9QAM0</accession>
<dbReference type="CDD" id="cd02224">
    <property type="entry name" value="cupin_SPO2919-like"/>
    <property type="match status" value="1"/>
</dbReference>
<dbReference type="Proteomes" id="UP000441399">
    <property type="component" value="Unassembled WGS sequence"/>
</dbReference>
<organism evidence="3 4">
    <name type="scientific">BD1-7 clade bacterium</name>
    <dbReference type="NCBI Taxonomy" id="2029982"/>
    <lineage>
        <taxon>Bacteria</taxon>
        <taxon>Pseudomonadati</taxon>
        <taxon>Pseudomonadota</taxon>
        <taxon>Gammaproteobacteria</taxon>
        <taxon>Cellvibrionales</taxon>
        <taxon>Spongiibacteraceae</taxon>
        <taxon>BD1-7 clade</taxon>
    </lineage>
</organism>
<proteinExistence type="predicted"/>
<dbReference type="Pfam" id="PF07883">
    <property type="entry name" value="Cupin_2"/>
    <property type="match status" value="1"/>
</dbReference>
<dbReference type="InterPro" id="IPR051610">
    <property type="entry name" value="GPI/OXD"/>
</dbReference>
<dbReference type="Gene3D" id="2.60.120.10">
    <property type="entry name" value="Jelly Rolls"/>
    <property type="match status" value="1"/>
</dbReference>
<keyword evidence="4" id="KW-1185">Reference proteome</keyword>
<dbReference type="PANTHER" id="PTHR35848">
    <property type="entry name" value="OXALATE-BINDING PROTEIN"/>
    <property type="match status" value="1"/>
</dbReference>
<dbReference type="InterPro" id="IPR011051">
    <property type="entry name" value="RmlC_Cupin_sf"/>
</dbReference>
<name>A0A5S9QAM0_9GAMM</name>
<evidence type="ECO:0000313" key="4">
    <source>
        <dbReference type="Proteomes" id="UP000441399"/>
    </source>
</evidence>
<dbReference type="InterPro" id="IPR013096">
    <property type="entry name" value="Cupin_2"/>
</dbReference>
<reference evidence="3 4" key="1">
    <citation type="submission" date="2019-11" db="EMBL/GenBank/DDBJ databases">
        <authorList>
            <person name="Holert J."/>
        </authorList>
    </citation>
    <scope>NUCLEOTIDE SEQUENCE [LARGE SCALE GENOMIC DNA]</scope>
    <source>
        <strain evidence="3">SB11_3</strain>
    </source>
</reference>
<evidence type="ECO:0000259" key="2">
    <source>
        <dbReference type="Pfam" id="PF07883"/>
    </source>
</evidence>